<dbReference type="Proteomes" id="UP000248544">
    <property type="component" value="Unassembled WGS sequence"/>
</dbReference>
<dbReference type="InterPro" id="IPR013786">
    <property type="entry name" value="AcylCoA_DH/ox_N"/>
</dbReference>
<dbReference type="EMBL" id="POUA01000093">
    <property type="protein sequence ID" value="PZG46670.1"/>
    <property type="molecule type" value="Genomic_DNA"/>
</dbReference>
<dbReference type="AlphaFoldDB" id="A0A2W2H9D0"/>
<dbReference type="InterPro" id="IPR006089">
    <property type="entry name" value="Acyl-CoA_DH_CS"/>
</dbReference>
<keyword evidence="5 6" id="KW-0560">Oxidoreductase</keyword>
<dbReference type="Gene3D" id="1.20.140.10">
    <property type="entry name" value="Butyryl-CoA Dehydrogenase, subunit A, domain 3"/>
    <property type="match status" value="1"/>
</dbReference>
<proteinExistence type="inferred from homology"/>
<evidence type="ECO:0000259" key="8">
    <source>
        <dbReference type="Pfam" id="PF02770"/>
    </source>
</evidence>
<dbReference type="CDD" id="cd00567">
    <property type="entry name" value="ACAD"/>
    <property type="match status" value="1"/>
</dbReference>
<evidence type="ECO:0000256" key="6">
    <source>
        <dbReference type="RuleBase" id="RU362125"/>
    </source>
</evidence>
<dbReference type="InterPro" id="IPR037069">
    <property type="entry name" value="AcylCoA_DH/ox_N_sf"/>
</dbReference>
<dbReference type="SUPFAM" id="SSF47203">
    <property type="entry name" value="Acyl-CoA dehydrogenase C-terminal domain-like"/>
    <property type="match status" value="1"/>
</dbReference>
<evidence type="ECO:0000259" key="9">
    <source>
        <dbReference type="Pfam" id="PF02771"/>
    </source>
</evidence>
<dbReference type="Pfam" id="PF00441">
    <property type="entry name" value="Acyl-CoA_dh_1"/>
    <property type="match status" value="1"/>
</dbReference>
<dbReference type="SUPFAM" id="SSF56645">
    <property type="entry name" value="Acyl-CoA dehydrogenase NM domain-like"/>
    <property type="match status" value="1"/>
</dbReference>
<comment type="cofactor">
    <cofactor evidence="1 6">
        <name>FAD</name>
        <dbReference type="ChEBI" id="CHEBI:57692"/>
    </cofactor>
</comment>
<feature type="domain" description="Acyl-CoA dehydrogenase/oxidase C-terminal" evidence="7">
    <location>
        <begin position="226"/>
        <end position="373"/>
    </location>
</feature>
<evidence type="ECO:0000256" key="1">
    <source>
        <dbReference type="ARBA" id="ARBA00001974"/>
    </source>
</evidence>
<dbReference type="InterPro" id="IPR006091">
    <property type="entry name" value="Acyl-CoA_Oxase/DH_mid-dom"/>
</dbReference>
<dbReference type="PROSITE" id="PS00072">
    <property type="entry name" value="ACYL_COA_DH_1"/>
    <property type="match status" value="1"/>
</dbReference>
<keyword evidence="11" id="KW-1185">Reference proteome</keyword>
<evidence type="ECO:0000256" key="3">
    <source>
        <dbReference type="ARBA" id="ARBA00022630"/>
    </source>
</evidence>
<dbReference type="FunFam" id="1.20.140.10:FF:000001">
    <property type="entry name" value="Acyl-CoA dehydrogenase"/>
    <property type="match status" value="1"/>
</dbReference>
<reference evidence="10 11" key="1">
    <citation type="submission" date="2018-01" db="EMBL/GenBank/DDBJ databases">
        <title>Draft genome sequence of Sphaerisporangium sp. 7K107.</title>
        <authorList>
            <person name="Sahin N."/>
            <person name="Saygin H."/>
            <person name="Ay H."/>
        </authorList>
    </citation>
    <scope>NUCLEOTIDE SEQUENCE [LARGE SCALE GENOMIC DNA]</scope>
    <source>
        <strain evidence="10 11">7K107</strain>
    </source>
</reference>
<dbReference type="PANTHER" id="PTHR43884">
    <property type="entry name" value="ACYL-COA DEHYDROGENASE"/>
    <property type="match status" value="1"/>
</dbReference>
<dbReference type="InterPro" id="IPR036250">
    <property type="entry name" value="AcylCo_DH-like_C"/>
</dbReference>
<protein>
    <submittedName>
        <fullName evidence="10">Acyl-CoA dehydrogenase</fullName>
    </submittedName>
</protein>
<dbReference type="PANTHER" id="PTHR43884:SF12">
    <property type="entry name" value="ISOVALERYL-COA DEHYDROGENASE, MITOCHONDRIAL-RELATED"/>
    <property type="match status" value="1"/>
</dbReference>
<feature type="domain" description="Acyl-CoA dehydrogenase/oxidase N-terminal" evidence="9">
    <location>
        <begin position="6"/>
        <end position="91"/>
    </location>
</feature>
<evidence type="ECO:0000256" key="5">
    <source>
        <dbReference type="ARBA" id="ARBA00023002"/>
    </source>
</evidence>
<dbReference type="Gene3D" id="1.10.540.10">
    <property type="entry name" value="Acyl-CoA dehydrogenase/oxidase, N-terminal domain"/>
    <property type="match status" value="1"/>
</dbReference>
<sequence>MPFTFTSEHAEFERAVADIARKEFYDGYLARATSDEPCRAEVAKLGAAGLLGLGLPEAAGGQGADPISVGIAVEQIARADIALASLVAQTSALPSCLWDGLPRHVGGPVLASLTSGESVMALALTEPGGGSDLTGMSVTARRADGGYRLFGEKTSVTLGMWAEHAIVVARAEGDGPKTRRFLVPLDRPDIARQRFQDPGFRPLGRAALGFDGTFVPADHEIGGPRSGLSAQLADLDFMRTLIGLMCVGLARRAMDETVEWVRRREAFGVPIARHQGVSFTLAEHETRLEAARLLSYRSLALRAAGERHSREASMCKWWAPQLAVQAVNDCIVIHGHTGWSNEMPLQQLLLDVSGLQIGDGTPQIQKLVIARELIGREYTG</sequence>
<comment type="caution">
    <text evidence="10">The sequence shown here is derived from an EMBL/GenBank/DDBJ whole genome shotgun (WGS) entry which is preliminary data.</text>
</comment>
<dbReference type="Pfam" id="PF02770">
    <property type="entry name" value="Acyl-CoA_dh_M"/>
    <property type="match status" value="1"/>
</dbReference>
<keyword evidence="4 6" id="KW-0274">FAD</keyword>
<dbReference type="InterPro" id="IPR046373">
    <property type="entry name" value="Acyl-CoA_Oxase/DH_mid-dom_sf"/>
</dbReference>
<dbReference type="GO" id="GO:0003995">
    <property type="term" value="F:acyl-CoA dehydrogenase activity"/>
    <property type="evidence" value="ECO:0007669"/>
    <property type="project" value="InterPro"/>
</dbReference>
<dbReference type="GO" id="GO:0050660">
    <property type="term" value="F:flavin adenine dinucleotide binding"/>
    <property type="evidence" value="ECO:0007669"/>
    <property type="project" value="InterPro"/>
</dbReference>
<name>A0A2W2H9D0_9ACTN</name>
<dbReference type="Pfam" id="PF02771">
    <property type="entry name" value="Acyl-CoA_dh_N"/>
    <property type="match status" value="1"/>
</dbReference>
<comment type="similarity">
    <text evidence="2 6">Belongs to the acyl-CoA dehydrogenase family.</text>
</comment>
<evidence type="ECO:0000256" key="4">
    <source>
        <dbReference type="ARBA" id="ARBA00022827"/>
    </source>
</evidence>
<feature type="domain" description="Acyl-CoA oxidase/dehydrogenase middle" evidence="8">
    <location>
        <begin position="121"/>
        <end position="211"/>
    </location>
</feature>
<dbReference type="RefSeq" id="WP_111167641.1">
    <property type="nucleotide sequence ID" value="NZ_POUA01000093.1"/>
</dbReference>
<dbReference type="Gene3D" id="2.40.110.10">
    <property type="entry name" value="Butyryl-CoA Dehydrogenase, subunit A, domain 2"/>
    <property type="match status" value="1"/>
</dbReference>
<dbReference type="InterPro" id="IPR009075">
    <property type="entry name" value="AcylCo_DH/oxidase_C"/>
</dbReference>
<evidence type="ECO:0000256" key="2">
    <source>
        <dbReference type="ARBA" id="ARBA00009347"/>
    </source>
</evidence>
<dbReference type="InterPro" id="IPR009100">
    <property type="entry name" value="AcylCoA_DH/oxidase_NM_dom_sf"/>
</dbReference>
<evidence type="ECO:0000259" key="7">
    <source>
        <dbReference type="Pfam" id="PF00441"/>
    </source>
</evidence>
<gene>
    <name evidence="10" type="ORF">C1I98_14165</name>
</gene>
<keyword evidence="3 6" id="KW-0285">Flavoprotein</keyword>
<evidence type="ECO:0000313" key="10">
    <source>
        <dbReference type="EMBL" id="PZG46670.1"/>
    </source>
</evidence>
<evidence type="ECO:0000313" key="11">
    <source>
        <dbReference type="Proteomes" id="UP000248544"/>
    </source>
</evidence>
<accession>A0A2W2H9D0</accession>
<dbReference type="PIRSF" id="PIRSF016578">
    <property type="entry name" value="HsaA"/>
    <property type="match status" value="1"/>
</dbReference>
<organism evidence="10 11">
    <name type="scientific">Spongiactinospora gelatinilytica</name>
    <dbReference type="NCBI Taxonomy" id="2666298"/>
    <lineage>
        <taxon>Bacteria</taxon>
        <taxon>Bacillati</taxon>
        <taxon>Actinomycetota</taxon>
        <taxon>Actinomycetes</taxon>
        <taxon>Streptosporangiales</taxon>
        <taxon>Streptosporangiaceae</taxon>
        <taxon>Spongiactinospora</taxon>
    </lineage>
</organism>